<gene>
    <name evidence="2" type="ORF">EVJ58_g8885</name>
</gene>
<dbReference type="EMBL" id="SEKV01000701">
    <property type="protein sequence ID" value="TFY54410.1"/>
    <property type="molecule type" value="Genomic_DNA"/>
</dbReference>
<dbReference type="Proteomes" id="UP000298390">
    <property type="component" value="Unassembled WGS sequence"/>
</dbReference>
<evidence type="ECO:0000313" key="3">
    <source>
        <dbReference type="Proteomes" id="UP000298390"/>
    </source>
</evidence>
<dbReference type="STRING" id="34475.A0A4Y9XWA8"/>
<comment type="caution">
    <text evidence="2">The sequence shown here is derived from an EMBL/GenBank/DDBJ whole genome shotgun (WGS) entry which is preliminary data.</text>
</comment>
<dbReference type="AlphaFoldDB" id="A0A4Y9XWA8"/>
<proteinExistence type="predicted"/>
<dbReference type="GO" id="GO:0003676">
    <property type="term" value="F:nucleic acid binding"/>
    <property type="evidence" value="ECO:0007669"/>
    <property type="project" value="InterPro"/>
</dbReference>
<feature type="compositionally biased region" description="Basic and acidic residues" evidence="1">
    <location>
        <begin position="150"/>
        <end position="161"/>
    </location>
</feature>
<accession>A0A4Y9XWA8</accession>
<evidence type="ECO:0000256" key="1">
    <source>
        <dbReference type="SAM" id="MobiDB-lite"/>
    </source>
</evidence>
<feature type="compositionally biased region" description="Low complexity" evidence="1">
    <location>
        <begin position="65"/>
        <end position="79"/>
    </location>
</feature>
<feature type="compositionally biased region" description="Acidic residues" evidence="1">
    <location>
        <begin position="139"/>
        <end position="149"/>
    </location>
</feature>
<dbReference type="InterPro" id="IPR012677">
    <property type="entry name" value="Nucleotide-bd_a/b_plait_sf"/>
</dbReference>
<feature type="region of interest" description="Disordered" evidence="1">
    <location>
        <begin position="126"/>
        <end position="161"/>
    </location>
</feature>
<evidence type="ECO:0008006" key="4">
    <source>
        <dbReference type="Google" id="ProtNLM"/>
    </source>
</evidence>
<evidence type="ECO:0000313" key="2">
    <source>
        <dbReference type="EMBL" id="TFY54410.1"/>
    </source>
</evidence>
<protein>
    <recommendedName>
        <fullName evidence="4">RRM domain-containing protein</fullName>
    </recommendedName>
</protein>
<sequence length="323" mass="34243">GRRTGGGSSIVVLRDWAVLKLIENRFAYVDFATPDAKTIAITRSENPLDGRRLLIKDGDDFNGRPAATADAGDASGTPAPNLSGHTKTAQKILRAQKQPAGPTLFLGNLGFETTDQSIRQLFDSHRPKPAATADHDADADANADAEDADADKKEADKKEKPWIRKVRMGTFEDSGKCKGPRWTLLEPRRAASSRGRASCSHMRTGGLDAGREARARARAAPANRRLTPPLCVAEGRGLEPASENARTGGEDADVAAEPAAADGEDASPKRRRVEDGARVPAERGTAGKGGKPPRARPKPGAALALAKRETAAIVPSQGRKIVF</sequence>
<organism evidence="2 3">
    <name type="scientific">Rhodofomes roseus</name>
    <dbReference type="NCBI Taxonomy" id="34475"/>
    <lineage>
        <taxon>Eukaryota</taxon>
        <taxon>Fungi</taxon>
        <taxon>Dikarya</taxon>
        <taxon>Basidiomycota</taxon>
        <taxon>Agaricomycotina</taxon>
        <taxon>Agaricomycetes</taxon>
        <taxon>Polyporales</taxon>
        <taxon>Rhodofomes</taxon>
    </lineage>
</organism>
<feature type="non-terminal residue" evidence="2">
    <location>
        <position position="1"/>
    </location>
</feature>
<dbReference type="SUPFAM" id="SSF54928">
    <property type="entry name" value="RNA-binding domain, RBD"/>
    <property type="match status" value="1"/>
</dbReference>
<reference evidence="2 3" key="1">
    <citation type="submission" date="2019-01" db="EMBL/GenBank/DDBJ databases">
        <title>Genome sequencing of the rare red list fungi Fomitopsis rosea.</title>
        <authorList>
            <person name="Buettner E."/>
            <person name="Kellner H."/>
        </authorList>
    </citation>
    <scope>NUCLEOTIDE SEQUENCE [LARGE SCALE GENOMIC DNA]</scope>
    <source>
        <strain evidence="2 3">DSM 105464</strain>
    </source>
</reference>
<dbReference type="InterPro" id="IPR035979">
    <property type="entry name" value="RBD_domain_sf"/>
</dbReference>
<feature type="compositionally biased region" description="Basic and acidic residues" evidence="1">
    <location>
        <begin position="266"/>
        <end position="281"/>
    </location>
</feature>
<name>A0A4Y9XWA8_9APHY</name>
<feature type="region of interest" description="Disordered" evidence="1">
    <location>
        <begin position="173"/>
        <end position="303"/>
    </location>
</feature>
<dbReference type="Gene3D" id="3.30.70.330">
    <property type="match status" value="1"/>
</dbReference>
<feature type="region of interest" description="Disordered" evidence="1">
    <location>
        <begin position="55"/>
        <end position="92"/>
    </location>
</feature>
<feature type="compositionally biased region" description="Low complexity" evidence="1">
    <location>
        <begin position="190"/>
        <end position="200"/>
    </location>
</feature>